<dbReference type="EMBL" id="AAMT01000008">
    <property type="protein sequence ID" value="EAQ12623.1"/>
    <property type="molecule type" value="Genomic_DNA"/>
</dbReference>
<organism evidence="2 3">
    <name type="scientific">Maritimibacter alkaliphilus HTCC2654</name>
    <dbReference type="NCBI Taxonomy" id="314271"/>
    <lineage>
        <taxon>Bacteria</taxon>
        <taxon>Pseudomonadati</taxon>
        <taxon>Pseudomonadota</taxon>
        <taxon>Alphaproteobacteria</taxon>
        <taxon>Rhodobacterales</taxon>
        <taxon>Roseobacteraceae</taxon>
        <taxon>Maritimibacter</taxon>
    </lineage>
</organism>
<feature type="compositionally biased region" description="Basic and acidic residues" evidence="1">
    <location>
        <begin position="15"/>
        <end position="34"/>
    </location>
</feature>
<gene>
    <name evidence="2" type="ORF">RB2654_15095</name>
</gene>
<proteinExistence type="predicted"/>
<evidence type="ECO:0000313" key="2">
    <source>
        <dbReference type="EMBL" id="EAQ12623.1"/>
    </source>
</evidence>
<sequence length="34" mass="4145">MRDRRGHRHRLSRPARAEEPADLRQLRRDARLVP</sequence>
<feature type="region of interest" description="Disordered" evidence="1">
    <location>
        <begin position="1"/>
        <end position="34"/>
    </location>
</feature>
<dbReference type="GO" id="GO:0004300">
    <property type="term" value="F:enoyl-CoA hydratase activity"/>
    <property type="evidence" value="ECO:0007669"/>
    <property type="project" value="UniProtKB-EC"/>
</dbReference>
<name>A3VH68_9RHOB</name>
<keyword evidence="2" id="KW-0456">Lyase</keyword>
<accession>A3VH68</accession>
<evidence type="ECO:0000313" key="3">
    <source>
        <dbReference type="Proteomes" id="UP000002931"/>
    </source>
</evidence>
<evidence type="ECO:0000256" key="1">
    <source>
        <dbReference type="SAM" id="MobiDB-lite"/>
    </source>
</evidence>
<reference evidence="2 3" key="1">
    <citation type="journal article" date="2010" name="J. Bacteriol.">
        <title>Genome sequences of Pelagibaca bermudensis HTCC2601T and Maritimibacter alkaliphilus HTCC2654T, the type strains of two marine Roseobacter genera.</title>
        <authorList>
            <person name="Thrash J.C."/>
            <person name="Cho J.C."/>
            <person name="Ferriera S."/>
            <person name="Johnson J."/>
            <person name="Vergin K.L."/>
            <person name="Giovannoni S.J."/>
        </authorList>
    </citation>
    <scope>NUCLEOTIDE SEQUENCE [LARGE SCALE GENOMIC DNA]</scope>
    <source>
        <strain evidence="2 3">HTCC2654</strain>
    </source>
</reference>
<dbReference type="HOGENOM" id="CLU_3374535_0_0_5"/>
<feature type="compositionally biased region" description="Basic residues" evidence="1">
    <location>
        <begin position="1"/>
        <end position="13"/>
    </location>
</feature>
<dbReference type="AlphaFoldDB" id="A3VH68"/>
<comment type="caution">
    <text evidence="2">The sequence shown here is derived from an EMBL/GenBank/DDBJ whole genome shotgun (WGS) entry which is preliminary data.</text>
</comment>
<keyword evidence="3" id="KW-1185">Reference proteome</keyword>
<protein>
    <submittedName>
        <fullName evidence="2">Enoyl-CoA hydratase</fullName>
        <ecNumber evidence="2">4.2.1.17</ecNumber>
    </submittedName>
</protein>
<dbReference type="STRING" id="314271.RB2654_15095"/>
<dbReference type="Proteomes" id="UP000002931">
    <property type="component" value="Unassembled WGS sequence"/>
</dbReference>
<dbReference type="EC" id="4.2.1.17" evidence="2"/>